<dbReference type="Proteomes" id="UP000516764">
    <property type="component" value="Chromosome"/>
</dbReference>
<dbReference type="EMBL" id="CP061813">
    <property type="protein sequence ID" value="QOD61701.1"/>
    <property type="molecule type" value="Genomic_DNA"/>
</dbReference>
<protein>
    <submittedName>
        <fullName evidence="1">Uncharacterized protein</fullName>
    </submittedName>
</protein>
<accession>A0A7L8AI84</accession>
<keyword evidence="2" id="KW-1185">Reference proteome</keyword>
<evidence type="ECO:0000313" key="2">
    <source>
        <dbReference type="Proteomes" id="UP000516764"/>
    </source>
</evidence>
<name>A0A7L8AI84_9FLAO</name>
<dbReference type="KEGG" id="phal:H9I45_04425"/>
<dbReference type="AlphaFoldDB" id="A0A7L8AI84"/>
<dbReference type="RefSeq" id="WP_088352861.1">
    <property type="nucleotide sequence ID" value="NZ_CP061813.1"/>
</dbReference>
<gene>
    <name evidence="1" type="ORF">H9I45_04425</name>
</gene>
<organism evidence="1 2">
    <name type="scientific">Polaribacter haliotis</name>
    <dbReference type="NCBI Taxonomy" id="1888915"/>
    <lineage>
        <taxon>Bacteria</taxon>
        <taxon>Pseudomonadati</taxon>
        <taxon>Bacteroidota</taxon>
        <taxon>Flavobacteriia</taxon>
        <taxon>Flavobacteriales</taxon>
        <taxon>Flavobacteriaceae</taxon>
    </lineage>
</organism>
<reference evidence="1 2" key="1">
    <citation type="journal article" date="2016" name="Int. J. Syst. Evol. Microbiol.">
        <title>Polaribacter haliotis sp. nov., isolated from the gut of abalone Haliotis discus hannai.</title>
        <authorList>
            <person name="Kim Y.O."/>
            <person name="Park I.S."/>
            <person name="Park S."/>
            <person name="Nam B.H."/>
            <person name="Park J.M."/>
            <person name="Kim D.G."/>
            <person name="Yoon J.H."/>
        </authorList>
    </citation>
    <scope>NUCLEOTIDE SEQUENCE [LARGE SCALE GENOMIC DNA]</scope>
    <source>
        <strain evidence="1 2">KCTC 52418</strain>
    </source>
</reference>
<evidence type="ECO:0000313" key="1">
    <source>
        <dbReference type="EMBL" id="QOD61701.1"/>
    </source>
</evidence>
<sequence>MELNQIYSSGKENYTVELTKRFNQNKKEILASNNLSEEEKNAKIFLIEKTYRWKRKLSEYCNF</sequence>
<proteinExistence type="predicted"/>